<name>A0ABT2EMG5_9BACT</name>
<comment type="caution">
    <text evidence="3">The sequence shown here is derived from an EMBL/GenBank/DDBJ whole genome shotgun (WGS) entry which is preliminary data.</text>
</comment>
<reference evidence="3 4" key="1">
    <citation type="submission" date="2022-08" db="EMBL/GenBank/DDBJ databases">
        <title>Bacterial and archaeal communities from various locations to study Microbial Dark Matter (Phase II).</title>
        <authorList>
            <person name="Stepanauskas R."/>
        </authorList>
    </citation>
    <scope>NUCLEOTIDE SEQUENCE [LARGE SCALE GENOMIC DNA]</scope>
    <source>
        <strain evidence="3 4">PD1</strain>
    </source>
</reference>
<feature type="region of interest" description="Disordered" evidence="1">
    <location>
        <begin position="153"/>
        <end position="187"/>
    </location>
</feature>
<feature type="domain" description="Polymerase beta nucleotidyltransferase" evidence="2">
    <location>
        <begin position="33"/>
        <end position="68"/>
    </location>
</feature>
<keyword evidence="4" id="KW-1185">Reference proteome</keyword>
<dbReference type="RefSeq" id="WP_259095278.1">
    <property type="nucleotide sequence ID" value="NZ_CP130454.1"/>
</dbReference>
<evidence type="ECO:0000256" key="1">
    <source>
        <dbReference type="SAM" id="MobiDB-lite"/>
    </source>
</evidence>
<proteinExistence type="predicted"/>
<dbReference type="Proteomes" id="UP001204798">
    <property type="component" value="Unassembled WGS sequence"/>
</dbReference>
<dbReference type="CDD" id="cd05403">
    <property type="entry name" value="NT_KNTase_like"/>
    <property type="match status" value="1"/>
</dbReference>
<organism evidence="3 4">
    <name type="scientific">Candidatus Fervidibacter sacchari</name>
    <dbReference type="NCBI Taxonomy" id="1448929"/>
    <lineage>
        <taxon>Bacteria</taxon>
        <taxon>Candidatus Fervidibacterota</taxon>
        <taxon>Candidatus Fervidibacter</taxon>
    </lineage>
</organism>
<dbReference type="InterPro" id="IPR043519">
    <property type="entry name" value="NT_sf"/>
</dbReference>
<dbReference type="EMBL" id="JANUCP010000002">
    <property type="protein sequence ID" value="MCS3919122.1"/>
    <property type="molecule type" value="Genomic_DNA"/>
</dbReference>
<dbReference type="InterPro" id="IPR041633">
    <property type="entry name" value="Polbeta"/>
</dbReference>
<dbReference type="Gene3D" id="3.30.460.10">
    <property type="entry name" value="Beta Polymerase, domain 2"/>
    <property type="match status" value="1"/>
</dbReference>
<dbReference type="SUPFAM" id="SSF81301">
    <property type="entry name" value="Nucleotidyltransferase"/>
    <property type="match status" value="1"/>
</dbReference>
<dbReference type="Pfam" id="PF18765">
    <property type="entry name" value="Polbeta"/>
    <property type="match status" value="1"/>
</dbReference>
<protein>
    <submittedName>
        <fullName evidence="3">Nucleotidyltransferase</fullName>
    </submittedName>
</protein>
<gene>
    <name evidence="3" type="ORF">M2350_001522</name>
</gene>
<evidence type="ECO:0000313" key="3">
    <source>
        <dbReference type="EMBL" id="MCS3919122.1"/>
    </source>
</evidence>
<accession>A0ABT2EMG5</accession>
<evidence type="ECO:0000259" key="2">
    <source>
        <dbReference type="Pfam" id="PF18765"/>
    </source>
</evidence>
<dbReference type="PANTHER" id="PTHR43449">
    <property type="entry name" value="NUCLEOTIDYLTRANSFERASE"/>
    <property type="match status" value="1"/>
</dbReference>
<evidence type="ECO:0000313" key="4">
    <source>
        <dbReference type="Proteomes" id="UP001204798"/>
    </source>
</evidence>
<dbReference type="PANTHER" id="PTHR43449:SF3">
    <property type="entry name" value="POLYMERASE NUCLEOTIDYL TRANSFERASE DOMAIN-CONTAINING PROTEIN"/>
    <property type="match status" value="1"/>
</dbReference>
<sequence length="187" mass="21365">MPNSLFNLPKTLSAHPEAENLKRFVGRVLSERGDEIAFIVVFGSAAKGKWTVRSDLDVFIGLSTDDGMRLIDRIGDFAKLAEGNLEVFPYARSEWKRMFEGLHPLLLEVLEDGIVLFDRGDFAEMRETFRKWRSDGLVIRNPFGWQILLERKANSPSQPHQNDDANCRQSRQDQYGSPEGVEHKEQS</sequence>